<gene>
    <name evidence="1" type="ORF">DEO72_LG11g1067</name>
</gene>
<protein>
    <submittedName>
        <fullName evidence="1">Uncharacterized protein</fullName>
    </submittedName>
</protein>
<accession>A0A4D6NNE6</accession>
<sequence>MRTEAIGVEVHSAASSGSCSVDATREGRARVAGHVPSTARLVVVVGGARQIWLARQSNNGEVDGVATKAVCVFARNSVDLCH</sequence>
<dbReference type="Proteomes" id="UP000501690">
    <property type="component" value="Linkage Group LG11"/>
</dbReference>
<keyword evidence="2" id="KW-1185">Reference proteome</keyword>
<reference evidence="1 2" key="1">
    <citation type="submission" date="2019-04" db="EMBL/GenBank/DDBJ databases">
        <title>An improved genome assembly and genetic linkage map for asparagus bean, Vigna unguiculata ssp. sesquipedialis.</title>
        <authorList>
            <person name="Xia Q."/>
            <person name="Zhang R."/>
            <person name="Dong Y."/>
        </authorList>
    </citation>
    <scope>NUCLEOTIDE SEQUENCE [LARGE SCALE GENOMIC DNA]</scope>
    <source>
        <tissue evidence="1">Leaf</tissue>
    </source>
</reference>
<evidence type="ECO:0000313" key="1">
    <source>
        <dbReference type="EMBL" id="QCE14069.1"/>
    </source>
</evidence>
<dbReference type="EMBL" id="CP039355">
    <property type="protein sequence ID" value="QCE14069.1"/>
    <property type="molecule type" value="Genomic_DNA"/>
</dbReference>
<proteinExistence type="predicted"/>
<evidence type="ECO:0000313" key="2">
    <source>
        <dbReference type="Proteomes" id="UP000501690"/>
    </source>
</evidence>
<name>A0A4D6NNE6_VIGUN</name>
<organism evidence="1 2">
    <name type="scientific">Vigna unguiculata</name>
    <name type="common">Cowpea</name>
    <dbReference type="NCBI Taxonomy" id="3917"/>
    <lineage>
        <taxon>Eukaryota</taxon>
        <taxon>Viridiplantae</taxon>
        <taxon>Streptophyta</taxon>
        <taxon>Embryophyta</taxon>
        <taxon>Tracheophyta</taxon>
        <taxon>Spermatophyta</taxon>
        <taxon>Magnoliopsida</taxon>
        <taxon>eudicotyledons</taxon>
        <taxon>Gunneridae</taxon>
        <taxon>Pentapetalae</taxon>
        <taxon>rosids</taxon>
        <taxon>fabids</taxon>
        <taxon>Fabales</taxon>
        <taxon>Fabaceae</taxon>
        <taxon>Papilionoideae</taxon>
        <taxon>50 kb inversion clade</taxon>
        <taxon>NPAAA clade</taxon>
        <taxon>indigoferoid/millettioid clade</taxon>
        <taxon>Phaseoleae</taxon>
        <taxon>Vigna</taxon>
    </lineage>
</organism>
<dbReference type="AlphaFoldDB" id="A0A4D6NNE6"/>